<evidence type="ECO:0000313" key="1">
    <source>
        <dbReference type="EMBL" id="DAE17100.1"/>
    </source>
</evidence>
<protein>
    <submittedName>
        <fullName evidence="1">Uncharacterized protein</fullName>
    </submittedName>
</protein>
<sequence>MYFCTFVLFLICLLVFLLPDLSARTSNENHFSVYFIPITFAYDSDIGRI</sequence>
<accession>A0A8S5QEZ4</accession>
<name>A0A8S5QEZ4_9CAUD</name>
<dbReference type="EMBL" id="BK015636">
    <property type="protein sequence ID" value="DAE17100.1"/>
    <property type="molecule type" value="Genomic_DNA"/>
</dbReference>
<proteinExistence type="predicted"/>
<reference evidence="1" key="1">
    <citation type="journal article" date="2021" name="Proc. Natl. Acad. Sci. U.S.A.">
        <title>A Catalog of Tens of Thousands of Viruses from Human Metagenomes Reveals Hidden Associations with Chronic Diseases.</title>
        <authorList>
            <person name="Tisza M.J."/>
            <person name="Buck C.B."/>
        </authorList>
    </citation>
    <scope>NUCLEOTIDE SEQUENCE</scope>
    <source>
        <strain evidence="1">Ctbvd11</strain>
    </source>
</reference>
<organism evidence="1">
    <name type="scientific">Siphoviridae sp. ctbvd11</name>
    <dbReference type="NCBI Taxonomy" id="2825567"/>
    <lineage>
        <taxon>Viruses</taxon>
        <taxon>Duplodnaviria</taxon>
        <taxon>Heunggongvirae</taxon>
        <taxon>Uroviricota</taxon>
        <taxon>Caudoviricetes</taxon>
    </lineage>
</organism>